<name>A0A8H4YFG0_9HYPO</name>
<protein>
    <recommendedName>
        <fullName evidence="3">Heat shock protein 70</fullName>
    </recommendedName>
</protein>
<dbReference type="EMBL" id="JABEVY010001088">
    <property type="protein sequence ID" value="KAF5226891.1"/>
    <property type="molecule type" value="Genomic_DNA"/>
</dbReference>
<gene>
    <name evidence="1" type="ORF">FANTH_14950</name>
</gene>
<keyword evidence="2" id="KW-1185">Reference proteome</keyword>
<organism evidence="1 2">
    <name type="scientific">Fusarium anthophilum</name>
    <dbReference type="NCBI Taxonomy" id="48485"/>
    <lineage>
        <taxon>Eukaryota</taxon>
        <taxon>Fungi</taxon>
        <taxon>Dikarya</taxon>
        <taxon>Ascomycota</taxon>
        <taxon>Pezizomycotina</taxon>
        <taxon>Sordariomycetes</taxon>
        <taxon>Hypocreomycetidae</taxon>
        <taxon>Hypocreales</taxon>
        <taxon>Nectriaceae</taxon>
        <taxon>Fusarium</taxon>
        <taxon>Fusarium fujikuroi species complex</taxon>
    </lineage>
</organism>
<dbReference type="InterPro" id="IPR043129">
    <property type="entry name" value="ATPase_NBD"/>
</dbReference>
<evidence type="ECO:0000313" key="2">
    <source>
        <dbReference type="Proteomes" id="UP000573603"/>
    </source>
</evidence>
<dbReference type="SUPFAM" id="SSF53067">
    <property type="entry name" value="Actin-like ATPase domain"/>
    <property type="match status" value="1"/>
</dbReference>
<dbReference type="Gene3D" id="3.30.420.40">
    <property type="match status" value="1"/>
</dbReference>
<comment type="caution">
    <text evidence="1">The sequence shown here is derived from an EMBL/GenBank/DDBJ whole genome shotgun (WGS) entry which is preliminary data.</text>
</comment>
<dbReference type="AlphaFoldDB" id="A0A8H4YFG0"/>
<feature type="non-terminal residue" evidence="1">
    <location>
        <position position="1"/>
    </location>
</feature>
<evidence type="ECO:0000313" key="1">
    <source>
        <dbReference type="EMBL" id="KAF5226891.1"/>
    </source>
</evidence>
<accession>A0A8H4YFG0</accession>
<proteinExistence type="predicted"/>
<dbReference type="Proteomes" id="UP000573603">
    <property type="component" value="Unassembled WGS sequence"/>
</dbReference>
<reference evidence="1 2" key="1">
    <citation type="journal article" date="2020" name="BMC Genomics">
        <title>Correction to: Identification and distribution of gene clusters required for synthesis of sphingolipid metabolism inhibitors in diverse species of the filamentous fungus Fusarium.</title>
        <authorList>
            <person name="Kim H.S."/>
            <person name="Lohmar J.M."/>
            <person name="Busman M."/>
            <person name="Brown D.W."/>
            <person name="Naumann T.A."/>
            <person name="Divon H.H."/>
            <person name="Lysoe E."/>
            <person name="Uhlig S."/>
            <person name="Proctor R.H."/>
        </authorList>
    </citation>
    <scope>NUCLEOTIDE SEQUENCE [LARGE SCALE GENOMIC DNA]</scope>
    <source>
        <strain evidence="1 2">NRRL 25214</strain>
    </source>
</reference>
<sequence length="83" mass="8822">MIDKTTVVLGLDIGTTHCAGSTLKNGKPYAIDLGHGEKSVSSDTAIYKDLHFDVGTKDNTAPPTNGLLVTNVKRLLGRRDGQL</sequence>
<evidence type="ECO:0008006" key="3">
    <source>
        <dbReference type="Google" id="ProtNLM"/>
    </source>
</evidence>